<keyword evidence="7" id="KW-1185">Reference proteome</keyword>
<feature type="transmembrane region" description="Helical" evidence="4">
    <location>
        <begin position="224"/>
        <end position="241"/>
    </location>
</feature>
<name>A0ABX0JKJ8_9PROT</name>
<evidence type="ECO:0000256" key="1">
    <source>
        <dbReference type="ARBA" id="ARBA00022692"/>
    </source>
</evidence>
<organism evidence="6 7">
    <name type="scientific">Acetobacter musti</name>
    <dbReference type="NCBI Taxonomy" id="864732"/>
    <lineage>
        <taxon>Bacteria</taxon>
        <taxon>Pseudomonadati</taxon>
        <taxon>Pseudomonadota</taxon>
        <taxon>Alphaproteobacteria</taxon>
        <taxon>Acetobacterales</taxon>
        <taxon>Acetobacteraceae</taxon>
        <taxon>Acetobacter</taxon>
    </lineage>
</organism>
<evidence type="ECO:0000256" key="4">
    <source>
        <dbReference type="SAM" id="Phobius"/>
    </source>
</evidence>
<feature type="transmembrane region" description="Helical" evidence="4">
    <location>
        <begin position="304"/>
        <end position="322"/>
    </location>
</feature>
<feature type="transmembrane region" description="Helical" evidence="4">
    <location>
        <begin position="168"/>
        <end position="188"/>
    </location>
</feature>
<gene>
    <name evidence="6" type="ORF">GOB93_02780</name>
</gene>
<accession>A0ABX0JKJ8</accession>
<feature type="transmembrane region" description="Helical" evidence="4">
    <location>
        <begin position="12"/>
        <end position="30"/>
    </location>
</feature>
<feature type="transmembrane region" description="Helical" evidence="4">
    <location>
        <begin position="50"/>
        <end position="69"/>
    </location>
</feature>
<dbReference type="InterPro" id="IPR036259">
    <property type="entry name" value="MFS_trans_sf"/>
</dbReference>
<keyword evidence="3 4" id="KW-0472">Membrane</keyword>
<keyword evidence="1 4" id="KW-0812">Transmembrane</keyword>
<dbReference type="InterPro" id="IPR011701">
    <property type="entry name" value="MFS"/>
</dbReference>
<dbReference type="Gene3D" id="1.20.1250.20">
    <property type="entry name" value="MFS general substrate transporter like domains"/>
    <property type="match status" value="1"/>
</dbReference>
<evidence type="ECO:0000256" key="2">
    <source>
        <dbReference type="ARBA" id="ARBA00022989"/>
    </source>
</evidence>
<keyword evidence="2 4" id="KW-1133">Transmembrane helix</keyword>
<evidence type="ECO:0000256" key="3">
    <source>
        <dbReference type="ARBA" id="ARBA00023136"/>
    </source>
</evidence>
<comment type="caution">
    <text evidence="6">The sequence shown here is derived from an EMBL/GenBank/DDBJ whole genome shotgun (WGS) entry which is preliminary data.</text>
</comment>
<dbReference type="PROSITE" id="PS50850">
    <property type="entry name" value="MFS"/>
    <property type="match status" value="1"/>
</dbReference>
<feature type="transmembrane region" description="Helical" evidence="4">
    <location>
        <begin position="343"/>
        <end position="362"/>
    </location>
</feature>
<feature type="transmembrane region" description="Helical" evidence="4">
    <location>
        <begin position="104"/>
        <end position="126"/>
    </location>
</feature>
<protein>
    <submittedName>
        <fullName evidence="6">MFS transporter</fullName>
    </submittedName>
</protein>
<feature type="transmembrane region" description="Helical" evidence="4">
    <location>
        <begin position="368"/>
        <end position="388"/>
    </location>
</feature>
<dbReference type="PANTHER" id="PTHR42910">
    <property type="entry name" value="TRANSPORTER SCO4007-RELATED"/>
    <property type="match status" value="1"/>
</dbReference>
<dbReference type="Proteomes" id="UP000635278">
    <property type="component" value="Unassembled WGS sequence"/>
</dbReference>
<feature type="transmembrane region" description="Helical" evidence="4">
    <location>
        <begin position="81"/>
        <end position="98"/>
    </location>
</feature>
<feature type="domain" description="Major facilitator superfamily (MFS) profile" evidence="5">
    <location>
        <begin position="12"/>
        <end position="395"/>
    </location>
</feature>
<dbReference type="Pfam" id="PF07690">
    <property type="entry name" value="MFS_1"/>
    <property type="match status" value="1"/>
</dbReference>
<evidence type="ECO:0000259" key="5">
    <source>
        <dbReference type="PROSITE" id="PS50850"/>
    </source>
</evidence>
<dbReference type="PANTHER" id="PTHR42910:SF1">
    <property type="entry name" value="MAJOR FACILITATOR SUPERFAMILY (MFS) PROFILE DOMAIN-CONTAINING PROTEIN"/>
    <property type="match status" value="1"/>
</dbReference>
<proteinExistence type="predicted"/>
<evidence type="ECO:0000313" key="6">
    <source>
        <dbReference type="EMBL" id="NHN83565.1"/>
    </source>
</evidence>
<evidence type="ECO:0000313" key="7">
    <source>
        <dbReference type="Proteomes" id="UP000635278"/>
    </source>
</evidence>
<dbReference type="InterPro" id="IPR020846">
    <property type="entry name" value="MFS_dom"/>
</dbReference>
<dbReference type="SUPFAM" id="SSF103473">
    <property type="entry name" value="MFS general substrate transporter"/>
    <property type="match status" value="1"/>
</dbReference>
<reference evidence="6 7" key="1">
    <citation type="journal article" date="2020" name="Int. J. Syst. Evol. Microbiol.">
        <title>Novel acetic acid bacteria from cider fermentations: Acetobacter conturbans sp. nov. and Acetobacter fallax sp. nov.</title>
        <authorList>
            <person name="Sombolestani A.S."/>
            <person name="Cleenwerck I."/>
            <person name="Cnockaert M."/>
            <person name="Borremans W."/>
            <person name="Wieme A.D."/>
            <person name="De Vuyst L."/>
            <person name="Vandamme P."/>
        </authorList>
    </citation>
    <scope>NUCLEOTIDE SEQUENCE [LARGE SCALE GENOMIC DNA]</scope>
    <source>
        <strain evidence="6 7">LMG 30640</strain>
    </source>
</reference>
<sequence>MTGPDPRPGHLSPMMTLVFAVVCGVTVANIYYAQSLAGPIARDLRVPPQWAGAIVTLTQLGYGAGLFFLVSLGDIIENRRLTLMLTAGLVLSLAGVLTSTSPGVFLLSSFAVGVCSVGSQVLVPLATWLSPPAMRGRVIGNIMGGLITGIMLARPLASFLAGHFGWRAVFAVSDGLMIATFALLWRVLPVRHPHPRMGYGPLLVSTLRLLVVSRTLRRRMTYQGVLFGVFNMFWTGVPLMLHDRFGLSQQAIAAFALAGAGGALSAPFAGRLADRGHTRLVTGMAMCVAMLSWAVSGWAASAGAMGVLVIAAITLDTAVQANQVVSQRVVYSLSDDARGRLNAAYMTVIFMGGAAGSTLGAWTYFHGGWGLTSLTGAGLVLVSLLLYMTELRSSGMEQPKRI</sequence>
<feature type="transmembrane region" description="Helical" evidence="4">
    <location>
        <begin position="138"/>
        <end position="156"/>
    </location>
</feature>
<dbReference type="CDD" id="cd17324">
    <property type="entry name" value="MFS_NepI_like"/>
    <property type="match status" value="1"/>
</dbReference>
<feature type="transmembrane region" description="Helical" evidence="4">
    <location>
        <begin position="247"/>
        <end position="268"/>
    </location>
</feature>
<dbReference type="EMBL" id="WOTB01000002">
    <property type="protein sequence ID" value="NHN83565.1"/>
    <property type="molecule type" value="Genomic_DNA"/>
</dbReference>